<name>A0A067QMS7_9AGAM</name>
<evidence type="ECO:0000256" key="1">
    <source>
        <dbReference type="ARBA" id="ARBA00005696"/>
    </source>
</evidence>
<evidence type="ECO:0000256" key="5">
    <source>
        <dbReference type="ARBA" id="ARBA00022927"/>
    </source>
</evidence>
<dbReference type="GO" id="GO:0005829">
    <property type="term" value="C:cytosol"/>
    <property type="evidence" value="ECO:0007669"/>
    <property type="project" value="TreeGrafter"/>
</dbReference>
<dbReference type="InParanoid" id="A0A067QMS7"/>
<dbReference type="GO" id="GO:0032446">
    <property type="term" value="P:protein modification by small protein conjugation"/>
    <property type="evidence" value="ECO:0007669"/>
    <property type="project" value="TreeGrafter"/>
</dbReference>
<proteinExistence type="inferred from homology"/>
<evidence type="ECO:0000313" key="8">
    <source>
        <dbReference type="EMBL" id="KDQ64847.1"/>
    </source>
</evidence>
<dbReference type="InterPro" id="IPR007135">
    <property type="entry name" value="Atg3/Atg10"/>
</dbReference>
<keyword evidence="4" id="KW-0833">Ubl conjugation pathway</keyword>
<keyword evidence="3" id="KW-0808">Transferase</keyword>
<keyword evidence="5" id="KW-0653">Protein transport</keyword>
<dbReference type="PANTHER" id="PTHR14957:SF1">
    <property type="entry name" value="UBIQUITIN-LIKE-CONJUGATING ENZYME ATG10"/>
    <property type="match status" value="1"/>
</dbReference>
<evidence type="ECO:0000256" key="3">
    <source>
        <dbReference type="ARBA" id="ARBA00022679"/>
    </source>
</evidence>
<keyword evidence="9" id="KW-1185">Reference proteome</keyword>
<evidence type="ECO:0000256" key="7">
    <source>
        <dbReference type="ARBA" id="ARBA00029833"/>
    </source>
</evidence>
<evidence type="ECO:0000256" key="2">
    <source>
        <dbReference type="ARBA" id="ARBA00021099"/>
    </source>
</evidence>
<dbReference type="HOGENOM" id="CLU_072332_2_0_1"/>
<comment type="similarity">
    <text evidence="1">Belongs to the ATG10 family.</text>
</comment>
<dbReference type="GO" id="GO:0000422">
    <property type="term" value="P:autophagy of mitochondrion"/>
    <property type="evidence" value="ECO:0007669"/>
    <property type="project" value="TreeGrafter"/>
</dbReference>
<evidence type="ECO:0000313" key="9">
    <source>
        <dbReference type="Proteomes" id="UP000027265"/>
    </source>
</evidence>
<reference evidence="9" key="1">
    <citation type="journal article" date="2014" name="Proc. Natl. Acad. Sci. U.S.A.">
        <title>Extensive sampling of basidiomycete genomes demonstrates inadequacy of the white-rot/brown-rot paradigm for wood decay fungi.</title>
        <authorList>
            <person name="Riley R."/>
            <person name="Salamov A.A."/>
            <person name="Brown D.W."/>
            <person name="Nagy L.G."/>
            <person name="Floudas D."/>
            <person name="Held B.W."/>
            <person name="Levasseur A."/>
            <person name="Lombard V."/>
            <person name="Morin E."/>
            <person name="Otillar R."/>
            <person name="Lindquist E.A."/>
            <person name="Sun H."/>
            <person name="LaButti K.M."/>
            <person name="Schmutz J."/>
            <person name="Jabbour D."/>
            <person name="Luo H."/>
            <person name="Baker S.E."/>
            <person name="Pisabarro A.G."/>
            <person name="Walton J.D."/>
            <person name="Blanchette R.A."/>
            <person name="Henrissat B."/>
            <person name="Martin F."/>
            <person name="Cullen D."/>
            <person name="Hibbett D.S."/>
            <person name="Grigoriev I.V."/>
        </authorList>
    </citation>
    <scope>NUCLEOTIDE SEQUENCE [LARGE SCALE GENOMIC DNA]</scope>
    <source>
        <strain evidence="9">MUCL 33604</strain>
    </source>
</reference>
<dbReference type="PANTHER" id="PTHR14957">
    <property type="entry name" value="UBIQUITIN-LIKE-CONJUGATING ENZYME ATG10"/>
    <property type="match status" value="1"/>
</dbReference>
<protein>
    <recommendedName>
        <fullName evidence="2">Ubiquitin-like-conjugating enzyme ATG10</fullName>
    </recommendedName>
    <alternativeName>
        <fullName evidence="7">Autophagy-related protein 10</fullName>
    </alternativeName>
</protein>
<evidence type="ECO:0000256" key="4">
    <source>
        <dbReference type="ARBA" id="ARBA00022786"/>
    </source>
</evidence>
<dbReference type="EMBL" id="KL197709">
    <property type="protein sequence ID" value="KDQ64847.1"/>
    <property type="molecule type" value="Genomic_DNA"/>
</dbReference>
<sequence length="191" mass="21476">MIRYTAGWSWQEHRSFPGLGFLTRQTSLHRKSEASPADPDDDLEDLTVEINEDPAIMNASTNKSLACTQYVVYSPTFQVPAFYFTVHDEHGSPLPLADLVQTSLFRSGALPLDELTSFGLSSPTSTFPLLSQGDHPTLGTPAWFFHPCETSRAVGEVMGEIEQERWTETERLAQWLKSWFMVLSNVVDLSY</sequence>
<dbReference type="STRING" id="933084.A0A067QMS7"/>
<dbReference type="Pfam" id="PF03987">
    <property type="entry name" value="Autophagy_act_C"/>
    <property type="match status" value="1"/>
</dbReference>
<dbReference type="GO" id="GO:0061651">
    <property type="term" value="F:Atg12 conjugating enzyme activity"/>
    <property type="evidence" value="ECO:0007669"/>
    <property type="project" value="TreeGrafter"/>
</dbReference>
<dbReference type="Gene3D" id="3.30.1460.50">
    <property type="match status" value="1"/>
</dbReference>
<dbReference type="GO" id="GO:0000045">
    <property type="term" value="P:autophagosome assembly"/>
    <property type="evidence" value="ECO:0007669"/>
    <property type="project" value="TreeGrafter"/>
</dbReference>
<gene>
    <name evidence="8" type="ORF">JAAARDRAFT_28493</name>
</gene>
<dbReference type="OrthoDB" id="4089664at2759"/>
<dbReference type="Proteomes" id="UP000027265">
    <property type="component" value="Unassembled WGS sequence"/>
</dbReference>
<dbReference type="GO" id="GO:0015031">
    <property type="term" value="P:protein transport"/>
    <property type="evidence" value="ECO:0007669"/>
    <property type="project" value="UniProtKB-KW"/>
</dbReference>
<keyword evidence="5" id="KW-0813">Transport</keyword>
<evidence type="ECO:0000256" key="6">
    <source>
        <dbReference type="ARBA" id="ARBA00023006"/>
    </source>
</evidence>
<keyword evidence="6" id="KW-0072">Autophagy</keyword>
<organism evidence="8 9">
    <name type="scientific">Jaapia argillacea MUCL 33604</name>
    <dbReference type="NCBI Taxonomy" id="933084"/>
    <lineage>
        <taxon>Eukaryota</taxon>
        <taxon>Fungi</taxon>
        <taxon>Dikarya</taxon>
        <taxon>Basidiomycota</taxon>
        <taxon>Agaricomycotina</taxon>
        <taxon>Agaricomycetes</taxon>
        <taxon>Agaricomycetidae</taxon>
        <taxon>Jaapiales</taxon>
        <taxon>Jaapiaceae</taxon>
        <taxon>Jaapia</taxon>
    </lineage>
</organism>
<dbReference type="AlphaFoldDB" id="A0A067QMS7"/>
<accession>A0A067QMS7</accession>